<dbReference type="EMBL" id="JAOCZP010000001">
    <property type="protein sequence ID" value="MCT7374337.1"/>
    <property type="molecule type" value="Genomic_DNA"/>
</dbReference>
<dbReference type="PANTHER" id="PTHR43861:SF3">
    <property type="entry name" value="PUTATIVE (AFU_ORTHOLOGUE AFUA_2G14390)-RELATED"/>
    <property type="match status" value="1"/>
</dbReference>
<proteinExistence type="predicted"/>
<keyword evidence="1" id="KW-0808">Transferase</keyword>
<dbReference type="GO" id="GO:0008168">
    <property type="term" value="F:methyltransferase activity"/>
    <property type="evidence" value="ECO:0007669"/>
    <property type="project" value="UniProtKB-KW"/>
</dbReference>
<dbReference type="GO" id="GO:0032259">
    <property type="term" value="P:methylation"/>
    <property type="evidence" value="ECO:0007669"/>
    <property type="project" value="UniProtKB-KW"/>
</dbReference>
<evidence type="ECO:0000313" key="3">
    <source>
        <dbReference type="EMBL" id="MCT7374337.1"/>
    </source>
</evidence>
<dbReference type="Proteomes" id="UP001320831">
    <property type="component" value="Unassembled WGS sequence"/>
</dbReference>
<dbReference type="InterPro" id="IPR041698">
    <property type="entry name" value="Methyltransf_25"/>
</dbReference>
<comment type="caution">
    <text evidence="3">The sequence shown here is derived from an EMBL/GenBank/DDBJ whole genome shotgun (WGS) entry which is preliminary data.</text>
</comment>
<dbReference type="PANTHER" id="PTHR43861">
    <property type="entry name" value="TRANS-ACONITATE 2-METHYLTRANSFERASE-RELATED"/>
    <property type="match status" value="1"/>
</dbReference>
<sequence>MAVDVGCGDGSSTRALSSRGWRALGLEVTFQLVERARSAGQEAAGVSFSEGRGELLPASASGAALITFLFSFHHVPEDFRIQAIDEAKRSLLPDGRLHIVDPLPDGPMSEVVLPVEDERATRRHAHQLLQSLDGKGWKLLSREEYVIGRVVPDFQTIVDDLLRMNPSQNVQVSAMRPEMERRFKALGKPVKGGMRLDQPCVAYHLEPV</sequence>
<keyword evidence="4" id="KW-1185">Reference proteome</keyword>
<gene>
    <name evidence="3" type="ORF">N5A92_04730</name>
</gene>
<name>A0ABT2LKK7_9HYPH</name>
<reference evidence="3 4" key="1">
    <citation type="submission" date="2022-09" db="EMBL/GenBank/DDBJ databases">
        <title>Chelativorans salina sp. nov., a novel slightly halophilic bacterium isolated from a saline lake sediment enrichment.</title>
        <authorList>
            <person name="Gao L."/>
            <person name="Fang B.-Z."/>
            <person name="Li W.-J."/>
        </authorList>
    </citation>
    <scope>NUCLEOTIDE SEQUENCE [LARGE SCALE GENOMIC DNA]</scope>
    <source>
        <strain evidence="3 4">EGI FJ00035</strain>
    </source>
</reference>
<protein>
    <submittedName>
        <fullName evidence="3">Class I SAM-dependent methyltransferase</fullName>
    </submittedName>
</protein>
<evidence type="ECO:0000256" key="1">
    <source>
        <dbReference type="ARBA" id="ARBA00022679"/>
    </source>
</evidence>
<organism evidence="3 4">
    <name type="scientific">Chelativorans salis</name>
    <dbReference type="NCBI Taxonomy" id="2978478"/>
    <lineage>
        <taxon>Bacteria</taxon>
        <taxon>Pseudomonadati</taxon>
        <taxon>Pseudomonadota</taxon>
        <taxon>Alphaproteobacteria</taxon>
        <taxon>Hyphomicrobiales</taxon>
        <taxon>Phyllobacteriaceae</taxon>
        <taxon>Chelativorans</taxon>
    </lineage>
</organism>
<evidence type="ECO:0000313" key="4">
    <source>
        <dbReference type="Proteomes" id="UP001320831"/>
    </source>
</evidence>
<dbReference type="SUPFAM" id="SSF53335">
    <property type="entry name" value="S-adenosyl-L-methionine-dependent methyltransferases"/>
    <property type="match status" value="1"/>
</dbReference>
<accession>A0ABT2LKK7</accession>
<evidence type="ECO:0000259" key="2">
    <source>
        <dbReference type="Pfam" id="PF13649"/>
    </source>
</evidence>
<dbReference type="Gene3D" id="3.40.50.150">
    <property type="entry name" value="Vaccinia Virus protein VP39"/>
    <property type="match status" value="1"/>
</dbReference>
<dbReference type="Pfam" id="PF13649">
    <property type="entry name" value="Methyltransf_25"/>
    <property type="match status" value="1"/>
</dbReference>
<keyword evidence="3" id="KW-0489">Methyltransferase</keyword>
<dbReference type="InterPro" id="IPR029063">
    <property type="entry name" value="SAM-dependent_MTases_sf"/>
</dbReference>
<feature type="domain" description="Methyltransferase" evidence="2">
    <location>
        <begin position="3"/>
        <end position="95"/>
    </location>
</feature>
<dbReference type="CDD" id="cd02440">
    <property type="entry name" value="AdoMet_MTases"/>
    <property type="match status" value="1"/>
</dbReference>